<evidence type="ECO:0000313" key="3">
    <source>
        <dbReference type="EMBL" id="NDV11351.1"/>
    </source>
</evidence>
<feature type="domain" description="GGDEF" evidence="2">
    <location>
        <begin position="170"/>
        <end position="303"/>
    </location>
</feature>
<evidence type="ECO:0000259" key="2">
    <source>
        <dbReference type="PROSITE" id="PS50887"/>
    </source>
</evidence>
<dbReference type="InterPro" id="IPR000160">
    <property type="entry name" value="GGDEF_dom"/>
</dbReference>
<proteinExistence type="predicted"/>
<dbReference type="InterPro" id="IPR035965">
    <property type="entry name" value="PAS-like_dom_sf"/>
</dbReference>
<reference evidence="3 4" key="1">
    <citation type="submission" date="2020-02" db="EMBL/GenBank/DDBJ databases">
        <authorList>
            <person name="Yang Z."/>
        </authorList>
    </citation>
    <scope>NUCLEOTIDE SEQUENCE [LARGE SCALE GENOMIC DNA]</scope>
    <source>
        <strain evidence="3 4">HX-7-9</strain>
    </source>
</reference>
<dbReference type="SUPFAM" id="SSF55785">
    <property type="entry name" value="PYP-like sensor domain (PAS domain)"/>
    <property type="match status" value="1"/>
</dbReference>
<dbReference type="CDD" id="cd01949">
    <property type="entry name" value="GGDEF"/>
    <property type="match status" value="1"/>
</dbReference>
<evidence type="ECO:0000256" key="1">
    <source>
        <dbReference type="ARBA" id="ARBA00012528"/>
    </source>
</evidence>
<name>A0A6B2KMI8_9NEIS</name>
<dbReference type="InterPro" id="IPR013656">
    <property type="entry name" value="PAS_4"/>
</dbReference>
<gene>
    <name evidence="3" type="ORF">GZH52_00820</name>
</gene>
<evidence type="ECO:0000313" key="4">
    <source>
        <dbReference type="Proteomes" id="UP000482578"/>
    </source>
</evidence>
<dbReference type="PROSITE" id="PS50887">
    <property type="entry name" value="GGDEF"/>
    <property type="match status" value="1"/>
</dbReference>
<dbReference type="GO" id="GO:0005886">
    <property type="term" value="C:plasma membrane"/>
    <property type="evidence" value="ECO:0007669"/>
    <property type="project" value="TreeGrafter"/>
</dbReference>
<dbReference type="Gene3D" id="3.30.450.20">
    <property type="entry name" value="PAS domain"/>
    <property type="match status" value="1"/>
</dbReference>
<dbReference type="InterPro" id="IPR050469">
    <property type="entry name" value="Diguanylate_Cyclase"/>
</dbReference>
<dbReference type="PANTHER" id="PTHR45138:SF24">
    <property type="entry name" value="DIGUANYLATE CYCLASE DGCC-RELATED"/>
    <property type="match status" value="1"/>
</dbReference>
<dbReference type="Pfam" id="PF00990">
    <property type="entry name" value="GGDEF"/>
    <property type="match status" value="1"/>
</dbReference>
<dbReference type="CDD" id="cd00130">
    <property type="entry name" value="PAS"/>
    <property type="match status" value="1"/>
</dbReference>
<organism evidence="3 4">
    <name type="scientific">Crenobacter caeni</name>
    <dbReference type="NCBI Taxonomy" id="2705474"/>
    <lineage>
        <taxon>Bacteria</taxon>
        <taxon>Pseudomonadati</taxon>
        <taxon>Pseudomonadota</taxon>
        <taxon>Betaproteobacteria</taxon>
        <taxon>Neisseriales</taxon>
        <taxon>Neisseriaceae</taxon>
        <taxon>Crenobacter</taxon>
    </lineage>
</organism>
<comment type="caution">
    <text evidence="3">The sequence shown here is derived from an EMBL/GenBank/DDBJ whole genome shotgun (WGS) entry which is preliminary data.</text>
</comment>
<protein>
    <recommendedName>
        <fullName evidence="1">diguanylate cyclase</fullName>
        <ecNumber evidence="1">2.7.7.65</ecNumber>
    </recommendedName>
</protein>
<dbReference type="Pfam" id="PF08448">
    <property type="entry name" value="PAS_4"/>
    <property type="match status" value="1"/>
</dbReference>
<sequence>MLESQLLRAVADSLSDPIFVIDDTGRYLDVLGGKDRDDYDSGRYLIGQTLHEVLPQAKADRFLNWIRAALARGEVTRYEFSLSAAECAGNHREGPNGEQWFEGRISPLNDLPDNMPPCVAWMVFNITHHKAMQQQLRYMAASDALTGLANRHAFDELLPRIQAEHRRRGLPLALALIDLDHFKSVNDRYGHPTGDAALRCFADALRTHLRAGDVPIRLGGEEFAVLLPSTETPAASLTLGRLQAVLRARPMPVGTGETLTLAFSAGIVDAASLPDSDAAYHAADARLYQAKRAGRDCIAGDDA</sequence>
<dbReference type="FunFam" id="3.30.70.270:FF:000001">
    <property type="entry name" value="Diguanylate cyclase domain protein"/>
    <property type="match status" value="1"/>
</dbReference>
<dbReference type="GO" id="GO:1902201">
    <property type="term" value="P:negative regulation of bacterial-type flagellum-dependent cell motility"/>
    <property type="evidence" value="ECO:0007669"/>
    <property type="project" value="TreeGrafter"/>
</dbReference>
<dbReference type="EMBL" id="JAAGAA010000001">
    <property type="protein sequence ID" value="NDV11351.1"/>
    <property type="molecule type" value="Genomic_DNA"/>
</dbReference>
<dbReference type="GO" id="GO:0052621">
    <property type="term" value="F:diguanylate cyclase activity"/>
    <property type="evidence" value="ECO:0007669"/>
    <property type="project" value="UniProtKB-EC"/>
</dbReference>
<dbReference type="InterPro" id="IPR029787">
    <property type="entry name" value="Nucleotide_cyclase"/>
</dbReference>
<dbReference type="SMART" id="SM00267">
    <property type="entry name" value="GGDEF"/>
    <property type="match status" value="1"/>
</dbReference>
<dbReference type="PANTHER" id="PTHR45138">
    <property type="entry name" value="REGULATORY COMPONENTS OF SENSORY TRANSDUCTION SYSTEM"/>
    <property type="match status" value="1"/>
</dbReference>
<dbReference type="SUPFAM" id="SSF55073">
    <property type="entry name" value="Nucleotide cyclase"/>
    <property type="match status" value="1"/>
</dbReference>
<keyword evidence="4" id="KW-1185">Reference proteome</keyword>
<dbReference type="InterPro" id="IPR043128">
    <property type="entry name" value="Rev_trsase/Diguanyl_cyclase"/>
</dbReference>
<dbReference type="EC" id="2.7.7.65" evidence="1"/>
<dbReference type="Gene3D" id="3.30.70.270">
    <property type="match status" value="1"/>
</dbReference>
<dbReference type="RefSeq" id="WP_163314653.1">
    <property type="nucleotide sequence ID" value="NZ_JAAGAA010000001.1"/>
</dbReference>
<dbReference type="GO" id="GO:0043709">
    <property type="term" value="P:cell adhesion involved in single-species biofilm formation"/>
    <property type="evidence" value="ECO:0007669"/>
    <property type="project" value="TreeGrafter"/>
</dbReference>
<dbReference type="InterPro" id="IPR000014">
    <property type="entry name" value="PAS"/>
</dbReference>
<dbReference type="AlphaFoldDB" id="A0A6B2KMI8"/>
<dbReference type="Proteomes" id="UP000482578">
    <property type="component" value="Unassembled WGS sequence"/>
</dbReference>
<dbReference type="NCBIfam" id="TIGR00254">
    <property type="entry name" value="GGDEF"/>
    <property type="match status" value="1"/>
</dbReference>
<accession>A0A6B2KMI8</accession>